<dbReference type="Proteomes" id="UP000828941">
    <property type="component" value="Chromosome 5"/>
</dbReference>
<evidence type="ECO:0000313" key="2">
    <source>
        <dbReference type="Proteomes" id="UP000828941"/>
    </source>
</evidence>
<gene>
    <name evidence="1" type="ORF">L6164_013154</name>
</gene>
<protein>
    <submittedName>
        <fullName evidence="1">Uncharacterized protein</fullName>
    </submittedName>
</protein>
<dbReference type="EMBL" id="CM039430">
    <property type="protein sequence ID" value="KAI4346072.1"/>
    <property type="molecule type" value="Genomic_DNA"/>
</dbReference>
<accession>A0ACB9PC75</accession>
<keyword evidence="2" id="KW-1185">Reference proteome</keyword>
<comment type="caution">
    <text evidence="1">The sequence shown here is derived from an EMBL/GenBank/DDBJ whole genome shotgun (WGS) entry which is preliminary data.</text>
</comment>
<evidence type="ECO:0000313" key="1">
    <source>
        <dbReference type="EMBL" id="KAI4346072.1"/>
    </source>
</evidence>
<proteinExistence type="predicted"/>
<name>A0ACB9PC75_BAUVA</name>
<organism evidence="1 2">
    <name type="scientific">Bauhinia variegata</name>
    <name type="common">Purple orchid tree</name>
    <name type="synonym">Phanera variegata</name>
    <dbReference type="NCBI Taxonomy" id="167791"/>
    <lineage>
        <taxon>Eukaryota</taxon>
        <taxon>Viridiplantae</taxon>
        <taxon>Streptophyta</taxon>
        <taxon>Embryophyta</taxon>
        <taxon>Tracheophyta</taxon>
        <taxon>Spermatophyta</taxon>
        <taxon>Magnoliopsida</taxon>
        <taxon>eudicotyledons</taxon>
        <taxon>Gunneridae</taxon>
        <taxon>Pentapetalae</taxon>
        <taxon>rosids</taxon>
        <taxon>fabids</taxon>
        <taxon>Fabales</taxon>
        <taxon>Fabaceae</taxon>
        <taxon>Cercidoideae</taxon>
        <taxon>Cercideae</taxon>
        <taxon>Bauhiniinae</taxon>
        <taxon>Bauhinia</taxon>
    </lineage>
</organism>
<reference evidence="1 2" key="1">
    <citation type="journal article" date="2022" name="DNA Res.">
        <title>Chromosomal-level genome assembly of the orchid tree Bauhinia variegata (Leguminosae; Cercidoideae) supports the allotetraploid origin hypothesis of Bauhinia.</title>
        <authorList>
            <person name="Zhong Y."/>
            <person name="Chen Y."/>
            <person name="Zheng D."/>
            <person name="Pang J."/>
            <person name="Liu Y."/>
            <person name="Luo S."/>
            <person name="Meng S."/>
            <person name="Qian L."/>
            <person name="Wei D."/>
            <person name="Dai S."/>
            <person name="Zhou R."/>
        </authorList>
    </citation>
    <scope>NUCLEOTIDE SEQUENCE [LARGE SCALE GENOMIC DNA]</scope>
    <source>
        <strain evidence="1">BV-YZ2020</strain>
    </source>
</reference>
<sequence length="113" mass="13049">MGQPPNDNRHDKSDYNAFIASPNSICDPEWYFDSEASNHVTHDTNRFQEMTESTGKNSLMVGNWENLRIMDSGQNNVMDCKWVFKTKYRADGSIEMRKARLVAKGFQQTPRLV</sequence>